<evidence type="ECO:0000313" key="3">
    <source>
        <dbReference type="EMBL" id="SDQ35084.1"/>
    </source>
</evidence>
<dbReference type="Gene3D" id="1.20.5.1000">
    <property type="entry name" value="arf6 gtpase in complex with a specific effector, jip4"/>
    <property type="match status" value="1"/>
</dbReference>
<feature type="compositionally biased region" description="Acidic residues" evidence="1">
    <location>
        <begin position="352"/>
        <end position="380"/>
    </location>
</feature>
<feature type="region of interest" description="Disordered" evidence="1">
    <location>
        <begin position="176"/>
        <end position="555"/>
    </location>
</feature>
<dbReference type="Pfam" id="PF24371">
    <property type="entry name" value="DUF7527"/>
    <property type="match status" value="1"/>
</dbReference>
<evidence type="ECO:0000313" key="4">
    <source>
        <dbReference type="Proteomes" id="UP000198848"/>
    </source>
</evidence>
<dbReference type="InterPro" id="IPR055949">
    <property type="entry name" value="DUF7527"/>
</dbReference>
<dbReference type="EMBL" id="FNLC01000001">
    <property type="protein sequence ID" value="SDQ35084.1"/>
    <property type="molecule type" value="Genomic_DNA"/>
</dbReference>
<protein>
    <recommendedName>
        <fullName evidence="2">DUF7527 domain-containing protein</fullName>
    </recommendedName>
</protein>
<reference evidence="4" key="1">
    <citation type="submission" date="2016-10" db="EMBL/GenBank/DDBJ databases">
        <authorList>
            <person name="Varghese N."/>
            <person name="Submissions S."/>
        </authorList>
    </citation>
    <scope>NUCLEOTIDE SEQUENCE [LARGE SCALE GENOMIC DNA]</scope>
    <source>
        <strain evidence="4">DSM 24767</strain>
    </source>
</reference>
<feature type="compositionally biased region" description="Low complexity" evidence="1">
    <location>
        <begin position="306"/>
        <end position="317"/>
    </location>
</feature>
<dbReference type="RefSeq" id="WP_090377054.1">
    <property type="nucleotide sequence ID" value="NZ_FNLC01000001.1"/>
</dbReference>
<feature type="domain" description="DUF7527" evidence="2">
    <location>
        <begin position="549"/>
        <end position="787"/>
    </location>
</feature>
<organism evidence="3 4">
    <name type="scientific">Natronobacterium texcoconense</name>
    <dbReference type="NCBI Taxonomy" id="1095778"/>
    <lineage>
        <taxon>Archaea</taxon>
        <taxon>Methanobacteriati</taxon>
        <taxon>Methanobacteriota</taxon>
        <taxon>Stenosarchaea group</taxon>
        <taxon>Halobacteria</taxon>
        <taxon>Halobacteriales</taxon>
        <taxon>Natrialbaceae</taxon>
        <taxon>Natronobacterium</taxon>
    </lineage>
</organism>
<proteinExistence type="predicted"/>
<feature type="compositionally biased region" description="Low complexity" evidence="1">
    <location>
        <begin position="181"/>
        <end position="204"/>
    </location>
</feature>
<name>A0A1H1A610_NATTX</name>
<gene>
    <name evidence="3" type="ORF">SAMN04489842_0577</name>
</gene>
<dbReference type="AlphaFoldDB" id="A0A1H1A610"/>
<feature type="compositionally biased region" description="Low complexity" evidence="1">
    <location>
        <begin position="328"/>
        <end position="339"/>
    </location>
</feature>
<keyword evidence="4" id="KW-1185">Reference proteome</keyword>
<evidence type="ECO:0000256" key="1">
    <source>
        <dbReference type="SAM" id="MobiDB-lite"/>
    </source>
</evidence>
<evidence type="ECO:0000259" key="2">
    <source>
        <dbReference type="Pfam" id="PF24371"/>
    </source>
</evidence>
<dbReference type="STRING" id="1095778.SAMN04489842_0577"/>
<feature type="compositionally biased region" description="Low complexity" evidence="1">
    <location>
        <begin position="395"/>
        <end position="432"/>
    </location>
</feature>
<sequence length="787" mass="84356">MDPRTQERVEQWDSRPFSGGYDGLSDLADDGFSGAVTANGTCLFLLNGRIIGAIDGEIEDFQSASGTLYQAPHPSVPLLCSMEEHDGETRAKYYTNETSIEEVDRTLKQGSFTGYVELSENVLSGDYYLVYYGGRRMAAAYIGNSKRLITGDEAYERAVDEVGIYTVTNVDLEVVDVPGEGADPPVSSDDSSTGPTGTTASASPDDAPESNVASGTELDDSSIDPINVSEAGPGSVGEETEFESFDEHSVGETEADSVEATDGSAVTPDVEDEGSAPATDTGSPGMDDGPTTTATDVDLEDDDSSSEPASAGSDAASTPESGTGIDASSPEQQSTSLSSGPDPAEVEAAAEQLDESDITWSTEDDEPDEPVDERFEEEEQWRETRSIPSIDPEKTSSSNSNAKSESSSRQTRSSTTDRTSGDAGASSGTGSRTPDRQTSQPETGARDTTSNTTQTSSSSANAGQSGSSSQTQAQTQQLAERVERLEEKRDALETKANELASERDQLREENHELSSKIDRLQSRIEELESERQGGGERQESAVEPSGTPMQPTQALSGTNLFVRYESKSKPTLETAHAGDAGRSDVATNLQLEHHTEFDANEVAVDGKPYETFLTSTMAYQFVEWLTERALYEVRDTGNANGLADLYDAIPRIDRAELDATISLADDDTEDVPESVTFDVVAFDKRGNPLVLATLNDSRDPITEEELTDLEEKTSAVKANYPDLGAAFAVTSSYFEPGALEVTEKATNSGFLNRGSKMSYVNLSRKEGYHLCLVESRSEGFHMNVPEL</sequence>
<feature type="compositionally biased region" description="Basic and acidic residues" evidence="1">
    <location>
        <begin position="480"/>
        <end position="540"/>
    </location>
</feature>
<feature type="compositionally biased region" description="Low complexity" evidence="1">
    <location>
        <begin position="448"/>
        <end position="477"/>
    </location>
</feature>
<accession>A0A1H1A610</accession>
<dbReference type="OrthoDB" id="157503at2157"/>
<dbReference type="Proteomes" id="UP000198848">
    <property type="component" value="Unassembled WGS sequence"/>
</dbReference>